<dbReference type="CDD" id="cd07812">
    <property type="entry name" value="SRPBCC"/>
    <property type="match status" value="1"/>
</dbReference>
<organism evidence="1 2">
    <name type="scientific">Solirubrobacter pauli</name>
    <dbReference type="NCBI Taxonomy" id="166793"/>
    <lineage>
        <taxon>Bacteria</taxon>
        <taxon>Bacillati</taxon>
        <taxon>Actinomycetota</taxon>
        <taxon>Thermoleophilia</taxon>
        <taxon>Solirubrobacterales</taxon>
        <taxon>Solirubrobacteraceae</taxon>
        <taxon>Solirubrobacter</taxon>
    </lineage>
</organism>
<dbReference type="InterPro" id="IPR019587">
    <property type="entry name" value="Polyketide_cyclase/dehydratase"/>
</dbReference>
<comment type="caution">
    <text evidence="1">The sequence shown here is derived from an EMBL/GenBank/DDBJ whole genome shotgun (WGS) entry which is preliminary data.</text>
</comment>
<evidence type="ECO:0000313" key="2">
    <source>
        <dbReference type="Proteomes" id="UP000278962"/>
    </source>
</evidence>
<accession>A0A660L178</accession>
<dbReference type="EMBL" id="RBIL01000003">
    <property type="protein sequence ID" value="RKQ85040.1"/>
    <property type="molecule type" value="Genomic_DNA"/>
</dbReference>
<protein>
    <submittedName>
        <fullName evidence="1">Polyketide cyclase/dehydrase/lipid transport protein</fullName>
    </submittedName>
</protein>
<evidence type="ECO:0000313" key="1">
    <source>
        <dbReference type="EMBL" id="RKQ85040.1"/>
    </source>
</evidence>
<dbReference type="Pfam" id="PF10604">
    <property type="entry name" value="Polyketide_cyc2"/>
    <property type="match status" value="1"/>
</dbReference>
<dbReference type="Proteomes" id="UP000278962">
    <property type="component" value="Unassembled WGS sequence"/>
</dbReference>
<gene>
    <name evidence="1" type="ORF">C8N24_6674</name>
</gene>
<sequence>MKHEHTHHVAADADKVYAALADIRNLPHYVPQMTKAEPHDGDKVTVEARYQGHTQHGEGWFKTDESKRRIEWGAEGSDYHGWLQVDPDEEGSRLTLYVATVHGDAPDPEVMGTLDAIRRLVEADV</sequence>
<dbReference type="Gene3D" id="3.30.530.20">
    <property type="match status" value="1"/>
</dbReference>
<dbReference type="InterPro" id="IPR023393">
    <property type="entry name" value="START-like_dom_sf"/>
</dbReference>
<reference evidence="1 2" key="1">
    <citation type="submission" date="2018-10" db="EMBL/GenBank/DDBJ databases">
        <title>Genomic Encyclopedia of Archaeal and Bacterial Type Strains, Phase II (KMG-II): from individual species to whole genera.</title>
        <authorList>
            <person name="Goeker M."/>
        </authorList>
    </citation>
    <scope>NUCLEOTIDE SEQUENCE [LARGE SCALE GENOMIC DNA]</scope>
    <source>
        <strain evidence="1 2">DSM 14954</strain>
    </source>
</reference>
<dbReference type="SUPFAM" id="SSF55961">
    <property type="entry name" value="Bet v1-like"/>
    <property type="match status" value="1"/>
</dbReference>
<name>A0A660L178_9ACTN</name>
<keyword evidence="2" id="KW-1185">Reference proteome</keyword>
<proteinExistence type="predicted"/>
<dbReference type="AlphaFoldDB" id="A0A660L178"/>
<dbReference type="RefSeq" id="WP_170179592.1">
    <property type="nucleotide sequence ID" value="NZ_RBIL01000003.1"/>
</dbReference>